<dbReference type="Gene3D" id="1.20.120.890">
    <property type="entry name" value="tRNA(Met) cytidine acetyltransferase, tail domain"/>
    <property type="match status" value="1"/>
</dbReference>
<keyword evidence="12" id="KW-1185">Reference proteome</keyword>
<dbReference type="GO" id="GO:0002101">
    <property type="term" value="P:tRNA wobble cytosine modification"/>
    <property type="evidence" value="ECO:0007669"/>
    <property type="project" value="UniProtKB-UniRule"/>
</dbReference>
<dbReference type="PROSITE" id="PS51186">
    <property type="entry name" value="GNAT"/>
    <property type="match status" value="1"/>
</dbReference>
<feature type="binding site" evidence="9">
    <location>
        <begin position="554"/>
        <end position="556"/>
    </location>
    <ligand>
        <name>acetyl-CoA</name>
        <dbReference type="ChEBI" id="CHEBI:57288"/>
    </ligand>
</feature>
<evidence type="ECO:0000256" key="1">
    <source>
        <dbReference type="ARBA" id="ARBA00022490"/>
    </source>
</evidence>
<organism evidence="11 12">
    <name type="scientific">Oleiphilus messinensis</name>
    <dbReference type="NCBI Taxonomy" id="141451"/>
    <lineage>
        <taxon>Bacteria</taxon>
        <taxon>Pseudomonadati</taxon>
        <taxon>Pseudomonadota</taxon>
        <taxon>Gammaproteobacteria</taxon>
        <taxon>Oceanospirillales</taxon>
        <taxon>Oleiphilaceae</taxon>
        <taxon>Oleiphilus</taxon>
    </lineage>
</organism>
<dbReference type="InterPro" id="IPR013562">
    <property type="entry name" value="TmcA/NAT10_N"/>
</dbReference>
<gene>
    <name evidence="9 11" type="primary">tmcA</name>
    <name evidence="11" type="ORF">OLMES_2629</name>
</gene>
<dbReference type="InterPro" id="IPR038321">
    <property type="entry name" value="TmcA_C_sf"/>
</dbReference>
<comment type="caution">
    <text evidence="9">Lacks conserved residue(s) required for the propagation of feature annotation.</text>
</comment>
<dbReference type="Proteomes" id="UP000196027">
    <property type="component" value="Chromosome"/>
</dbReference>
<dbReference type="EC" id="2.3.1.193" evidence="9"/>
<keyword evidence="6 9" id="KW-0067">ATP-binding</keyword>
<dbReference type="InterPro" id="IPR016181">
    <property type="entry name" value="Acyl_CoA_acyltransferase"/>
</dbReference>
<keyword evidence="4 9" id="KW-0819">tRNA processing</keyword>
<keyword evidence="8 9" id="KW-0012">Acyltransferase</keyword>
<feature type="binding site" evidence="9">
    <location>
        <position position="403"/>
    </location>
    <ligand>
        <name>ATP</name>
        <dbReference type="ChEBI" id="CHEBI:30616"/>
    </ligand>
</feature>
<keyword evidence="1 9" id="KW-0963">Cytoplasm</keyword>
<comment type="function">
    <text evidence="9">Catalyzes the formation of N(4)-acetylcytidine (ac(4)C) at the wobble position of tRNA(Met), by using acetyl-CoA as an acetyl donor and ATP (or GTP).</text>
</comment>
<comment type="catalytic activity">
    <reaction evidence="9">
        <text>cytidine(34) in elongator tRNA(Met) + acetyl-CoA + ATP + H2O = N(4)-acetylcytidine(34) in elongator tRNA(Met) + ADP + phosphate + CoA + H(+)</text>
        <dbReference type="Rhea" id="RHEA:43788"/>
        <dbReference type="Rhea" id="RHEA-COMP:10693"/>
        <dbReference type="Rhea" id="RHEA-COMP:10694"/>
        <dbReference type="ChEBI" id="CHEBI:15377"/>
        <dbReference type="ChEBI" id="CHEBI:15378"/>
        <dbReference type="ChEBI" id="CHEBI:30616"/>
        <dbReference type="ChEBI" id="CHEBI:43474"/>
        <dbReference type="ChEBI" id="CHEBI:57287"/>
        <dbReference type="ChEBI" id="CHEBI:57288"/>
        <dbReference type="ChEBI" id="CHEBI:74900"/>
        <dbReference type="ChEBI" id="CHEBI:82748"/>
        <dbReference type="ChEBI" id="CHEBI:456216"/>
        <dbReference type="EC" id="2.3.1.193"/>
    </reaction>
</comment>
<dbReference type="InterPro" id="IPR000182">
    <property type="entry name" value="GNAT_dom"/>
</dbReference>
<evidence type="ECO:0000256" key="8">
    <source>
        <dbReference type="ARBA" id="ARBA00023315"/>
    </source>
</evidence>
<dbReference type="Gene3D" id="3.40.50.11040">
    <property type="match status" value="1"/>
</dbReference>
<feature type="binding site" evidence="9">
    <location>
        <position position="230"/>
    </location>
    <ligand>
        <name>ATP</name>
        <dbReference type="ChEBI" id="CHEBI:30616"/>
    </ligand>
</feature>
<dbReference type="InterPro" id="IPR007807">
    <property type="entry name" value="TcmA/NAT10_helicase"/>
</dbReference>
<dbReference type="PANTHER" id="PTHR10925:SF5">
    <property type="entry name" value="RNA CYTIDINE ACETYLTRANSFERASE"/>
    <property type="match status" value="1"/>
</dbReference>
<dbReference type="AlphaFoldDB" id="A0A1Y0I921"/>
<dbReference type="GO" id="GO:0051391">
    <property type="term" value="P:tRNA acetylation"/>
    <property type="evidence" value="ECO:0007669"/>
    <property type="project" value="UniProtKB-UniRule"/>
</dbReference>
<dbReference type="CDD" id="cd04301">
    <property type="entry name" value="NAT_SF"/>
    <property type="match status" value="1"/>
</dbReference>
<dbReference type="Pfam" id="PF08351">
    <property type="entry name" value="TmcA_N"/>
    <property type="match status" value="1"/>
</dbReference>
<keyword evidence="3 9" id="KW-0808">Transferase</keyword>
<name>A0A1Y0I921_9GAMM</name>
<dbReference type="Pfam" id="PF05127">
    <property type="entry name" value="NAT10_TcmA_helicase"/>
    <property type="match status" value="1"/>
</dbReference>
<evidence type="ECO:0000313" key="12">
    <source>
        <dbReference type="Proteomes" id="UP000196027"/>
    </source>
</evidence>
<dbReference type="InterPro" id="IPR027417">
    <property type="entry name" value="P-loop_NTPase"/>
</dbReference>
<keyword evidence="5 9" id="KW-0547">Nucleotide-binding</keyword>
<dbReference type="HAMAP" id="MF_01886">
    <property type="entry name" value="tRNA_acetyltr_TmcA"/>
    <property type="match status" value="1"/>
</dbReference>
<evidence type="ECO:0000256" key="4">
    <source>
        <dbReference type="ARBA" id="ARBA00022694"/>
    </source>
</evidence>
<dbReference type="OrthoDB" id="5578851at2"/>
<evidence type="ECO:0000256" key="7">
    <source>
        <dbReference type="ARBA" id="ARBA00022884"/>
    </source>
</evidence>
<feature type="domain" description="N-acetyltransferase" evidence="10">
    <location>
        <begin position="448"/>
        <end position="629"/>
    </location>
</feature>
<dbReference type="EMBL" id="CP021425">
    <property type="protein sequence ID" value="ARU56679.1"/>
    <property type="molecule type" value="Genomic_DNA"/>
</dbReference>
<evidence type="ECO:0000256" key="2">
    <source>
        <dbReference type="ARBA" id="ARBA00022555"/>
    </source>
</evidence>
<evidence type="ECO:0000313" key="11">
    <source>
        <dbReference type="EMBL" id="ARU56679.1"/>
    </source>
</evidence>
<protein>
    <recommendedName>
        <fullName evidence="9">tRNA(Met) cytidine acetyltransferase TmcA</fullName>
        <ecNumber evidence="9">2.3.1.193</ecNumber>
    </recommendedName>
</protein>
<evidence type="ECO:0000256" key="5">
    <source>
        <dbReference type="ARBA" id="ARBA00022741"/>
    </source>
</evidence>
<keyword evidence="2 9" id="KW-0820">tRNA-binding</keyword>
<dbReference type="InterPro" id="IPR024914">
    <property type="entry name" value="tRNA_acetyltr_TmcA"/>
</dbReference>
<feature type="binding site" evidence="9">
    <location>
        <position position="601"/>
    </location>
    <ligand>
        <name>acetyl-CoA</name>
        <dbReference type="ChEBI" id="CHEBI:57288"/>
    </ligand>
</feature>
<dbReference type="GO" id="GO:1904812">
    <property type="term" value="P:rRNA acetylation involved in maturation of SSU-rRNA"/>
    <property type="evidence" value="ECO:0007669"/>
    <property type="project" value="TreeGrafter"/>
</dbReference>
<comment type="similarity">
    <text evidence="9">Belongs to the TmcA family.</text>
</comment>
<comment type="subcellular location">
    <subcellularLocation>
        <location evidence="9">Cytoplasm</location>
    </subcellularLocation>
</comment>
<dbReference type="Gene3D" id="3.40.50.300">
    <property type="entry name" value="P-loop containing nucleotide triphosphate hydrolases"/>
    <property type="match status" value="1"/>
</dbReference>
<accession>A0A1Y0I921</accession>
<sequence length="773" mass="85758">MRVKKLSSFHSKIKIVRAWPTNWDPVGLSAIQASRVAAQERGHRAILLVCGTHEDCLAAVKPLVTDPRDQIVWVGSPAQSDLQDIFADSAIPAPIPISHGRQVLGSECDQVIFDAFSGFDAESFAAVSGIVRGGGRLILLAPELQAWSAWQDPASTKILSYPDLTVPSPSLYLMRLAKLTRQSNAVSIASYCTISNRFRAEHQCVLKQSNKRFSSPMHATFNADGCTEDQRNAVQLIQAVAKGRTGRPLVMTADRGRGKTAALGLAAFKLLSERKGFRIAVAAARASSVAVLFSTFDQCDIFQVFEHTSSTSRSRDTGSTLKFYAPDVLVLNPPDCDLLFIDEAASLPTTVLTRMMTCCGRVILASTIHGYEGHGRGFAISFRTWLSEHYNQHRALHLSEPVRWRERDPLEAYVNRIFLLAAEPVTHDLKRSDINATQPGLSIQQVDLAALVLDESKLVQLYGLLVQAHYQTSPNDLRMILENQRIRLCTASFREQVIGVILAIQEGGLEDADLARSIWLGRRRPQGHLVPQSLSAHSGIKDAVFLNSLRIVRVAVAPMYQRSGIGARLVNFVCHEAKKNGLDFVSTSYSASPELFQFWTRCHFSTLRVGLTRDASSGLHSFMMAFALTEPGRRLLVDCENIQLMQLPDQLKGSLKQLEPGLVEPLWLVLLTIEVQRRVRADLLDIERADIEAYTEGNRPLNTVENSLARWAWSADFPHSNWYKTTPGLRVLFIQRILLGQTEQEIINANGLSGKKELASSVRRILTQLKSPK</sequence>
<dbReference type="KEGG" id="ome:OLMES_2629"/>
<dbReference type="Pfam" id="PF13718">
    <property type="entry name" value="GNAT_acetyltr_2"/>
    <property type="match status" value="1"/>
</dbReference>
<evidence type="ECO:0000256" key="9">
    <source>
        <dbReference type="HAMAP-Rule" id="MF_01886"/>
    </source>
</evidence>
<dbReference type="SUPFAM" id="SSF55729">
    <property type="entry name" value="Acyl-CoA N-acyltransferases (Nat)"/>
    <property type="match status" value="1"/>
</dbReference>
<dbReference type="GO" id="GO:0000049">
    <property type="term" value="F:tRNA binding"/>
    <property type="evidence" value="ECO:0007669"/>
    <property type="project" value="UniProtKB-UniRule"/>
</dbReference>
<evidence type="ECO:0000259" key="10">
    <source>
        <dbReference type="PROSITE" id="PS51186"/>
    </source>
</evidence>
<dbReference type="GO" id="GO:0005737">
    <property type="term" value="C:cytoplasm"/>
    <property type="evidence" value="ECO:0007669"/>
    <property type="project" value="UniProtKB-SubCell"/>
</dbReference>
<dbReference type="GO" id="GO:0005524">
    <property type="term" value="F:ATP binding"/>
    <property type="evidence" value="ECO:0007669"/>
    <property type="project" value="UniProtKB-UniRule"/>
</dbReference>
<keyword evidence="7 9" id="KW-0694">RNA-binding</keyword>
<dbReference type="GO" id="GO:0051392">
    <property type="term" value="F:tRNA cytidine N4-acetyltransferase activity"/>
    <property type="evidence" value="ECO:0007669"/>
    <property type="project" value="UniProtKB-UniRule"/>
</dbReference>
<evidence type="ECO:0000256" key="3">
    <source>
        <dbReference type="ARBA" id="ARBA00022679"/>
    </source>
</evidence>
<dbReference type="SUPFAM" id="SSF52540">
    <property type="entry name" value="P-loop containing nucleoside triphosphate hydrolases"/>
    <property type="match status" value="1"/>
</dbReference>
<feature type="binding site" evidence="9">
    <location>
        <position position="594"/>
    </location>
    <ligand>
        <name>acetyl-CoA</name>
        <dbReference type="ChEBI" id="CHEBI:57288"/>
    </ligand>
</feature>
<dbReference type="Gene3D" id="3.40.630.30">
    <property type="match status" value="1"/>
</dbReference>
<proteinExistence type="inferred from homology"/>
<dbReference type="PANTHER" id="PTHR10925">
    <property type="entry name" value="N-ACETYLTRANSFERASE 10"/>
    <property type="match status" value="1"/>
</dbReference>
<dbReference type="RefSeq" id="WP_087461644.1">
    <property type="nucleotide sequence ID" value="NZ_CP021425.1"/>
</dbReference>
<evidence type="ECO:0000256" key="6">
    <source>
        <dbReference type="ARBA" id="ARBA00022840"/>
    </source>
</evidence>
<dbReference type="GO" id="GO:1990883">
    <property type="term" value="F:18S rRNA cytidine N-acetyltransferase activity"/>
    <property type="evidence" value="ECO:0007669"/>
    <property type="project" value="TreeGrafter"/>
</dbReference>
<reference evidence="11 12" key="1">
    <citation type="submission" date="2017-05" db="EMBL/GenBank/DDBJ databases">
        <title>Genomic insights into alkan degradation activity of Oleiphilus messinensis.</title>
        <authorList>
            <person name="Kozyavkin S.A."/>
            <person name="Slesarev A.I."/>
            <person name="Golyshin P.N."/>
            <person name="Korzhenkov A."/>
            <person name="Golyshina O.N."/>
            <person name="Toshchakov S.V."/>
        </authorList>
    </citation>
    <scope>NUCLEOTIDE SEQUENCE [LARGE SCALE GENOMIC DNA]</scope>
    <source>
        <strain evidence="11 12">ME102</strain>
    </source>
</reference>
<dbReference type="InterPro" id="IPR032672">
    <property type="entry name" value="TmcA/NAT10/Kre33"/>
</dbReference>